<dbReference type="InterPro" id="IPR039808">
    <property type="entry name" value="Cadherin"/>
</dbReference>
<evidence type="ECO:0000256" key="9">
    <source>
        <dbReference type="ARBA" id="ARBA00023157"/>
    </source>
</evidence>
<evidence type="ECO:0000313" key="13">
    <source>
        <dbReference type="Proteomes" id="UP000828390"/>
    </source>
</evidence>
<keyword evidence="6 10" id="KW-0106">Calcium</keyword>
<dbReference type="AlphaFoldDB" id="A0A9D4H7J0"/>
<protein>
    <recommendedName>
        <fullName evidence="11">Cadherin domain-containing protein</fullName>
    </recommendedName>
</protein>
<proteinExistence type="predicted"/>
<evidence type="ECO:0000256" key="5">
    <source>
        <dbReference type="ARBA" id="ARBA00022737"/>
    </source>
</evidence>
<dbReference type="InterPro" id="IPR020894">
    <property type="entry name" value="Cadherin_CS"/>
</dbReference>
<keyword evidence="4" id="KW-0732">Signal</keyword>
<dbReference type="SMART" id="SM00112">
    <property type="entry name" value="CA"/>
    <property type="match status" value="8"/>
</dbReference>
<evidence type="ECO:0000313" key="12">
    <source>
        <dbReference type="EMBL" id="KAH3831069.1"/>
    </source>
</evidence>
<organism evidence="12 13">
    <name type="scientific">Dreissena polymorpha</name>
    <name type="common">Zebra mussel</name>
    <name type="synonym">Mytilus polymorpha</name>
    <dbReference type="NCBI Taxonomy" id="45954"/>
    <lineage>
        <taxon>Eukaryota</taxon>
        <taxon>Metazoa</taxon>
        <taxon>Spiralia</taxon>
        <taxon>Lophotrochozoa</taxon>
        <taxon>Mollusca</taxon>
        <taxon>Bivalvia</taxon>
        <taxon>Autobranchia</taxon>
        <taxon>Heteroconchia</taxon>
        <taxon>Euheterodonta</taxon>
        <taxon>Imparidentia</taxon>
        <taxon>Neoheterodontei</taxon>
        <taxon>Myida</taxon>
        <taxon>Dreissenoidea</taxon>
        <taxon>Dreissenidae</taxon>
        <taxon>Dreissena</taxon>
    </lineage>
</organism>
<dbReference type="InterPro" id="IPR002126">
    <property type="entry name" value="Cadherin-like_dom"/>
</dbReference>
<dbReference type="PANTHER" id="PTHR24027">
    <property type="entry name" value="CADHERIN-23"/>
    <property type="match status" value="1"/>
</dbReference>
<accession>A0A9D4H7J0</accession>
<keyword evidence="5" id="KW-0677">Repeat</keyword>
<dbReference type="FunFam" id="2.60.40.60:FF:000026">
    <property type="entry name" value="FAT atypical cadherin 1"/>
    <property type="match status" value="1"/>
</dbReference>
<keyword evidence="2" id="KW-0245">EGF-like domain</keyword>
<evidence type="ECO:0000256" key="10">
    <source>
        <dbReference type="PROSITE-ProRule" id="PRU00043"/>
    </source>
</evidence>
<feature type="domain" description="Cadherin" evidence="11">
    <location>
        <begin position="110"/>
        <end position="215"/>
    </location>
</feature>
<dbReference type="Proteomes" id="UP000828390">
    <property type="component" value="Unassembled WGS sequence"/>
</dbReference>
<dbReference type="GO" id="GO:0045296">
    <property type="term" value="F:cadherin binding"/>
    <property type="evidence" value="ECO:0007669"/>
    <property type="project" value="TreeGrafter"/>
</dbReference>
<feature type="domain" description="Cadherin" evidence="11">
    <location>
        <begin position="321"/>
        <end position="418"/>
    </location>
</feature>
<dbReference type="Pfam" id="PF00028">
    <property type="entry name" value="Cadherin"/>
    <property type="match status" value="7"/>
</dbReference>
<reference evidence="12" key="1">
    <citation type="journal article" date="2019" name="bioRxiv">
        <title>The Genome of the Zebra Mussel, Dreissena polymorpha: A Resource for Invasive Species Research.</title>
        <authorList>
            <person name="McCartney M.A."/>
            <person name="Auch B."/>
            <person name="Kono T."/>
            <person name="Mallez S."/>
            <person name="Zhang Y."/>
            <person name="Obille A."/>
            <person name="Becker A."/>
            <person name="Abrahante J.E."/>
            <person name="Garbe J."/>
            <person name="Badalamenti J.P."/>
            <person name="Herman A."/>
            <person name="Mangelson H."/>
            <person name="Liachko I."/>
            <person name="Sullivan S."/>
            <person name="Sone E.D."/>
            <person name="Koren S."/>
            <person name="Silverstein K.A.T."/>
            <person name="Beckman K.B."/>
            <person name="Gohl D.M."/>
        </authorList>
    </citation>
    <scope>NUCLEOTIDE SEQUENCE</scope>
    <source>
        <strain evidence="12">Duluth1</strain>
        <tissue evidence="12">Whole animal</tissue>
    </source>
</reference>
<dbReference type="PROSITE" id="PS00232">
    <property type="entry name" value="CADHERIN_1"/>
    <property type="match status" value="4"/>
</dbReference>
<evidence type="ECO:0000256" key="7">
    <source>
        <dbReference type="ARBA" id="ARBA00022989"/>
    </source>
</evidence>
<gene>
    <name evidence="12" type="ORF">DPMN_104330</name>
</gene>
<evidence type="ECO:0000256" key="4">
    <source>
        <dbReference type="ARBA" id="ARBA00022729"/>
    </source>
</evidence>
<evidence type="ECO:0000256" key="6">
    <source>
        <dbReference type="ARBA" id="ARBA00022837"/>
    </source>
</evidence>
<dbReference type="EMBL" id="JAIWYP010000004">
    <property type="protein sequence ID" value="KAH3831069.1"/>
    <property type="molecule type" value="Genomic_DNA"/>
</dbReference>
<evidence type="ECO:0000256" key="8">
    <source>
        <dbReference type="ARBA" id="ARBA00023136"/>
    </source>
</evidence>
<dbReference type="CDD" id="cd11304">
    <property type="entry name" value="Cadherin_repeat"/>
    <property type="match status" value="9"/>
</dbReference>
<feature type="domain" description="Cadherin" evidence="11">
    <location>
        <begin position="633"/>
        <end position="735"/>
    </location>
</feature>
<evidence type="ECO:0000256" key="3">
    <source>
        <dbReference type="ARBA" id="ARBA00022692"/>
    </source>
</evidence>
<dbReference type="FunFam" id="2.60.40.60:FF:000021">
    <property type="entry name" value="FAT atypical cadherin 1"/>
    <property type="match status" value="1"/>
</dbReference>
<comment type="caution">
    <text evidence="12">The sequence shown here is derived from an EMBL/GenBank/DDBJ whole genome shotgun (WGS) entry which is preliminary data.</text>
</comment>
<keyword evidence="9" id="KW-1015">Disulfide bond</keyword>
<dbReference type="FunFam" id="2.60.40.60:FF:000051">
    <property type="entry name" value="FAT atypical cadherin 1"/>
    <property type="match status" value="1"/>
</dbReference>
<feature type="domain" description="Cadherin" evidence="11">
    <location>
        <begin position="419"/>
        <end position="532"/>
    </location>
</feature>
<dbReference type="GO" id="GO:0007156">
    <property type="term" value="P:homophilic cell adhesion via plasma membrane adhesion molecules"/>
    <property type="evidence" value="ECO:0007669"/>
    <property type="project" value="InterPro"/>
</dbReference>
<dbReference type="GO" id="GO:0008013">
    <property type="term" value="F:beta-catenin binding"/>
    <property type="evidence" value="ECO:0007669"/>
    <property type="project" value="TreeGrafter"/>
</dbReference>
<dbReference type="GO" id="GO:0016477">
    <property type="term" value="P:cell migration"/>
    <property type="evidence" value="ECO:0007669"/>
    <property type="project" value="TreeGrafter"/>
</dbReference>
<keyword evidence="13" id="KW-1185">Reference proteome</keyword>
<feature type="non-terminal residue" evidence="12">
    <location>
        <position position="919"/>
    </location>
</feature>
<dbReference type="FunFam" id="2.60.40.60:FF:000013">
    <property type="entry name" value="Cadherin EGF LAG seven-pass G-type receptor"/>
    <property type="match status" value="1"/>
</dbReference>
<dbReference type="FunFam" id="2.60.40.60:FF:000053">
    <property type="entry name" value="FAT atypical cadherin 3"/>
    <property type="match status" value="1"/>
</dbReference>
<dbReference type="PROSITE" id="PS50268">
    <property type="entry name" value="CADHERIN_2"/>
    <property type="match status" value="8"/>
</dbReference>
<feature type="domain" description="Cadherin" evidence="11">
    <location>
        <begin position="216"/>
        <end position="320"/>
    </location>
</feature>
<sequence length="919" mass="101676">AKLGYCLLEALKVRQHCDGIRWEGYGHKMVVDFVEKDEFGIYASVLKDGDPDHQFYIGKTEGILMVARPLDWENKKAYNLTLQVTDGVNNDNCTVHIEVIDVNDNTPQFSALHYEGSFPESTEVGATLLKVVAMDTDNNRLIYSLPECCNTKTSLQLFAVGAETGAVVVRNPLDREVAMQHNLTVMVNDQGMNPNQNFTRVTINVVDHNDHAPQFLTALFRCRVFETAAVGTSVIQVLAIDQDKGHNAEVTYSIVSGNIGGTYDLDPFLGTVTVAKELENIGKSEFILVVMATDQGDTPLSTTATVSIVVTMSDNAPPRFDKQEYMTELLENQPVFTNVFTMMADCRSSVIYTIIAGNEKGVFAINPNSGVVFTKKMVDYEMDHGFNLTIKGTSVIHSYAVTFLFVHIIDANDNAPEFVHTEYVGNITEGSKAGSIVLDGKVEPLVVKAKDKDSSLNAILMYEIRDDFAKKFIIIDPNTGALRTAVDIDHEVISKIEMTVEVWDMGKPQLRSRSPAKVTVYINDVNDTPPQFSAQSYKAEVLLPTYKDVIVAQTVTTDADTGINSKLQYSIVKGNSEKRFRISKFSGAVYIDNEVDIGDAYTLTIEVYDGVFRSQALLNVSISKPVQHPFHFTQEVYVASVHENSPMEETLTVVQVADRALNQQYTFSLLNGQGKFEMGRTSGVLTTTGLLFDREEINIYNLVVEVRRESSSGTERAHVVVMVTVEDENDNSPMFTNQPYHAVLVHTSPFGHVIKQVTAIDHDANKFGRVTYSWKGQGDIDSRFAIDPDSGKITLFKPLRETDVEQRITLAVTARDGGLPARTAETSVQVSIISDIYPVFEHTVYRASIPEYFPIGSSVASLSANSPSGQKLIYTISDGDTYGDFNVDYNIAMDVLSPCEYFTRNLAACSPHLINNVGH</sequence>
<keyword evidence="8" id="KW-0472">Membrane</keyword>
<dbReference type="GO" id="GO:0005509">
    <property type="term" value="F:calcium ion binding"/>
    <property type="evidence" value="ECO:0007669"/>
    <property type="project" value="UniProtKB-UniRule"/>
</dbReference>
<dbReference type="PANTHER" id="PTHR24027:SF438">
    <property type="entry name" value="CADHERIN 23"/>
    <property type="match status" value="1"/>
</dbReference>
<dbReference type="InterPro" id="IPR015919">
    <property type="entry name" value="Cadherin-like_sf"/>
</dbReference>
<keyword evidence="7" id="KW-1133">Transmembrane helix</keyword>
<feature type="domain" description="Cadherin" evidence="11">
    <location>
        <begin position="533"/>
        <end position="632"/>
    </location>
</feature>
<dbReference type="FunFam" id="2.60.40.60:FF:000059">
    <property type="entry name" value="FAT atypical cadherin 3"/>
    <property type="match status" value="1"/>
</dbReference>
<comment type="subcellular location">
    <subcellularLocation>
        <location evidence="1">Membrane</location>
    </subcellularLocation>
</comment>
<name>A0A9D4H7J0_DREPO</name>
<evidence type="ECO:0000256" key="2">
    <source>
        <dbReference type="ARBA" id="ARBA00022536"/>
    </source>
</evidence>
<feature type="domain" description="Cadherin" evidence="11">
    <location>
        <begin position="44"/>
        <end position="109"/>
    </location>
</feature>
<evidence type="ECO:0000259" key="11">
    <source>
        <dbReference type="PROSITE" id="PS50268"/>
    </source>
</evidence>
<dbReference type="PRINTS" id="PR00205">
    <property type="entry name" value="CADHERIN"/>
</dbReference>
<evidence type="ECO:0000256" key="1">
    <source>
        <dbReference type="ARBA" id="ARBA00004370"/>
    </source>
</evidence>
<keyword evidence="3" id="KW-0812">Transmembrane</keyword>
<feature type="domain" description="Cadherin" evidence="11">
    <location>
        <begin position="736"/>
        <end position="840"/>
    </location>
</feature>
<reference evidence="12" key="2">
    <citation type="submission" date="2020-11" db="EMBL/GenBank/DDBJ databases">
        <authorList>
            <person name="McCartney M.A."/>
            <person name="Auch B."/>
            <person name="Kono T."/>
            <person name="Mallez S."/>
            <person name="Becker A."/>
            <person name="Gohl D.M."/>
            <person name="Silverstein K.A.T."/>
            <person name="Koren S."/>
            <person name="Bechman K.B."/>
            <person name="Herman A."/>
            <person name="Abrahante J.E."/>
            <person name="Garbe J."/>
        </authorList>
    </citation>
    <scope>NUCLEOTIDE SEQUENCE</scope>
    <source>
        <strain evidence="12">Duluth1</strain>
        <tissue evidence="12">Whole animal</tissue>
    </source>
</reference>
<dbReference type="FunFam" id="2.60.40.60:FF:000020">
    <property type="entry name" value="Dachsous cadherin-related 1b"/>
    <property type="match status" value="1"/>
</dbReference>
<dbReference type="GO" id="GO:0016342">
    <property type="term" value="C:catenin complex"/>
    <property type="evidence" value="ECO:0007669"/>
    <property type="project" value="TreeGrafter"/>
</dbReference>
<dbReference type="Gene3D" id="2.60.40.60">
    <property type="entry name" value="Cadherins"/>
    <property type="match status" value="9"/>
</dbReference>
<dbReference type="SUPFAM" id="SSF49313">
    <property type="entry name" value="Cadherin-like"/>
    <property type="match status" value="9"/>
</dbReference>